<name>K8W7R7_9GAMM</name>
<sequence length="155" mass="17025">MKLYRVIMCFIILALLSGCEGNNNKPKEKKLGSSQQSMQQNLGTDSVSGQIVILQHAKLPEDALLTVTLADESAMIGLPVLILSQKYYDVEGKQSPFPFELSYQQNEVRTNAHLTVGATISVGDKILFASEKDSDQVVINNGVTQDIKLVLFPIK</sequence>
<dbReference type="EMBL" id="AKKN01000013">
    <property type="protein sequence ID" value="EKT53507.1"/>
    <property type="molecule type" value="Genomic_DNA"/>
</dbReference>
<keyword evidence="2" id="KW-1185">Reference proteome</keyword>
<dbReference type="PATRIC" id="fig|1141660.3.peg.2975"/>
<evidence type="ECO:0008006" key="3">
    <source>
        <dbReference type="Google" id="ProtNLM"/>
    </source>
</evidence>
<dbReference type="RefSeq" id="WP_008916712.1">
    <property type="nucleotide sequence ID" value="NZ_CM001773.1"/>
</dbReference>
<dbReference type="PANTHER" id="PTHR38013">
    <property type="entry name" value="GLYCOPROTEIN/POLYSACCHARIDE METABOLISM"/>
    <property type="match status" value="1"/>
</dbReference>
<dbReference type="OrthoDB" id="5348860at2"/>
<dbReference type="Proteomes" id="UP000010290">
    <property type="component" value="Chromosome"/>
</dbReference>
<dbReference type="InterPro" id="IPR039366">
    <property type="entry name" value="Pilotin"/>
</dbReference>
<dbReference type="PANTHER" id="PTHR38013:SF1">
    <property type="entry name" value="GLYCOPROTEIN_POLYSACCHARIDE METABOLISM"/>
    <property type="match status" value="1"/>
</dbReference>
<dbReference type="InterPro" id="IPR053196">
    <property type="entry name" value="Lipoprotein_YbaY-like"/>
</dbReference>
<protein>
    <recommendedName>
        <fullName evidence="3">Lipoprotein</fullName>
    </recommendedName>
</protein>
<dbReference type="HOGENOM" id="CLU_130974_0_0_6"/>
<organism evidence="1 2">
    <name type="scientific">Providencia sneebia DSM 19967</name>
    <dbReference type="NCBI Taxonomy" id="1141660"/>
    <lineage>
        <taxon>Bacteria</taxon>
        <taxon>Pseudomonadati</taxon>
        <taxon>Pseudomonadota</taxon>
        <taxon>Gammaproteobacteria</taxon>
        <taxon>Enterobacterales</taxon>
        <taxon>Morganellaceae</taxon>
        <taxon>Providencia</taxon>
    </lineage>
</organism>
<dbReference type="AlphaFoldDB" id="K8W7R7"/>
<dbReference type="PROSITE" id="PS51257">
    <property type="entry name" value="PROKAR_LIPOPROTEIN"/>
    <property type="match status" value="1"/>
</dbReference>
<dbReference type="Pfam" id="PF09619">
    <property type="entry name" value="YscW"/>
    <property type="match status" value="1"/>
</dbReference>
<comment type="caution">
    <text evidence="1">The sequence shown here is derived from an EMBL/GenBank/DDBJ whole genome shotgun (WGS) entry which is preliminary data.</text>
</comment>
<evidence type="ECO:0000313" key="1">
    <source>
        <dbReference type="EMBL" id="EKT53507.1"/>
    </source>
</evidence>
<reference evidence="1 2" key="1">
    <citation type="journal article" date="2012" name="BMC Genomics">
        <title>Comparative genomics of bacteria in the genus Providencia isolated from wild Drosophila melanogaster.</title>
        <authorList>
            <person name="Galac M.R."/>
            <person name="Lazzaro B.P."/>
        </authorList>
    </citation>
    <scope>NUCLEOTIDE SEQUENCE [LARGE SCALE GENOMIC DNA]</scope>
    <source>
        <strain evidence="1 2">DSM 19967</strain>
    </source>
</reference>
<gene>
    <name evidence="1" type="ORF">OO7_14884</name>
</gene>
<proteinExistence type="predicted"/>
<evidence type="ECO:0000313" key="2">
    <source>
        <dbReference type="Proteomes" id="UP000010290"/>
    </source>
</evidence>
<accession>K8W7R7</accession>